<sequence length="745" mass="80852">MSPTERTTTSLPTRPRVEIRALGSGRTLLTTPDDSSFTIDAPADLVFRLIDAHVTGAASPLLPPQWYDSAEAIFSVLARGGALGEPVDERDMDDFSFDPGEEGDARAGDLLLLGDPAVIAALQGAIAQNSSVKRGVHSVSDADWQRVIHRAFRTGELLLYCVRGGDDATVVAFDRLCSDARTPWVAIEVTRSTVWVGPHVRPGIGANYEDFAARRLAAAFDPVAHRALRTPSVTGDCGLPPHRLGPALTAAVRALDDGLDGDVVLEINAAGEVERHPVLPLPDSVISRSRPHKPTDLIDRVTGLVQRTRDVTHHRSIPAALKTAQSDVCNMRRVSRWANNTSCQGSAFADVDQARASAVGEAVERYCGNLLDTQPVTFGSYKQLSRTSSMRVLDPDELVLYSEAQYDAPGFPFVRFTPDLEVHWVPGHSLTLDEPVLVPASMVYVNWFTAGYSAAPVTNFCPFAGIAAGHNYDYAVTSALEEIIERHATMVWWLNAQPLDAVAPDEALAALWSGVAPEYGQEPSLIMLDNEFAVPVTAGVLHNRVDQLLNVGFACRDTAASAASKAWTEACTLQEGSRDLLDVDGAHWDAMARGDLNSRSFKPWRADRRYLDSYRSDMRDCDDLMVQQQVLLDPRAIEKVDPLLRRPVGRTLDSIPSLPERSPAAYRSALEAVGHEVIIVDLTSSDIASTGMSVVRALVPGTVGNAPAAFPFLGRGVVQELAVTLGWRQRPLTESDLNYFPLPHA</sequence>
<organism evidence="2 3">
    <name type="scientific">Natronoglycomyces albus</name>
    <dbReference type="NCBI Taxonomy" id="2811108"/>
    <lineage>
        <taxon>Bacteria</taxon>
        <taxon>Bacillati</taxon>
        <taxon>Actinomycetota</taxon>
        <taxon>Actinomycetes</taxon>
        <taxon>Glycomycetales</taxon>
        <taxon>Glycomycetaceae</taxon>
        <taxon>Natronoglycomyces</taxon>
    </lineage>
</organism>
<keyword evidence="3" id="KW-1185">Reference proteome</keyword>
<proteinExistence type="predicted"/>
<dbReference type="Pfam" id="PF02624">
    <property type="entry name" value="YcaO"/>
    <property type="match status" value="1"/>
</dbReference>
<dbReference type="Gene3D" id="3.40.50.720">
    <property type="entry name" value="NAD(P)-binding Rossmann-like Domain"/>
    <property type="match status" value="1"/>
</dbReference>
<dbReference type="Gene3D" id="3.30.160.660">
    <property type="match status" value="1"/>
</dbReference>
<evidence type="ECO:0000313" key="3">
    <source>
        <dbReference type="Proteomes" id="UP000662939"/>
    </source>
</evidence>
<evidence type="ECO:0000259" key="1">
    <source>
        <dbReference type="PROSITE" id="PS51664"/>
    </source>
</evidence>
<dbReference type="Proteomes" id="UP000662939">
    <property type="component" value="Chromosome"/>
</dbReference>
<dbReference type="Gene3D" id="3.30.1330.230">
    <property type="match status" value="1"/>
</dbReference>
<evidence type="ECO:0000313" key="2">
    <source>
        <dbReference type="EMBL" id="QSB04170.1"/>
    </source>
</evidence>
<dbReference type="PANTHER" id="PTHR37809">
    <property type="entry name" value="RIBOSOMAL PROTEIN S12 METHYLTHIOTRANSFERASE ACCESSORY FACTOR YCAO"/>
    <property type="match status" value="1"/>
</dbReference>
<dbReference type="AlphaFoldDB" id="A0A895XPF8"/>
<dbReference type="PANTHER" id="PTHR37809:SF1">
    <property type="entry name" value="RIBOSOMAL PROTEIN S12 METHYLTHIOTRANSFERASE ACCESSORY FACTOR YCAO"/>
    <property type="match status" value="1"/>
</dbReference>
<dbReference type="InterPro" id="IPR027624">
    <property type="entry name" value="TOMM_cyclo_SagD"/>
</dbReference>
<dbReference type="NCBIfam" id="TIGR03604">
    <property type="entry name" value="TOMM_cyclo_SagD"/>
    <property type="match status" value="1"/>
</dbReference>
<protein>
    <submittedName>
        <fullName evidence="2">YcaO-like family protein</fullName>
    </submittedName>
</protein>
<name>A0A895XPF8_9ACTN</name>
<feature type="domain" description="YcaO" evidence="1">
    <location>
        <begin position="345"/>
        <end position="745"/>
    </location>
</feature>
<gene>
    <name evidence="2" type="ORF">JQS30_10130</name>
</gene>
<dbReference type="KEGG" id="nav:JQS30_10130"/>
<dbReference type="EMBL" id="CP070496">
    <property type="protein sequence ID" value="QSB04170.1"/>
    <property type="molecule type" value="Genomic_DNA"/>
</dbReference>
<accession>A0A895XPF8</accession>
<dbReference type="PROSITE" id="PS51664">
    <property type="entry name" value="YCAO"/>
    <property type="match status" value="1"/>
</dbReference>
<dbReference type="RefSeq" id="WP_213170170.1">
    <property type="nucleotide sequence ID" value="NZ_CP070496.1"/>
</dbReference>
<dbReference type="Gene3D" id="3.30.40.250">
    <property type="match status" value="1"/>
</dbReference>
<reference evidence="2" key="1">
    <citation type="submission" date="2021-02" db="EMBL/GenBank/DDBJ databases">
        <title>Natronoglycomyces albus gen. nov., sp. nov, a haloalkaliphilic actinobacterium from a soda solonchak soil.</title>
        <authorList>
            <person name="Sorokin D.Y."/>
            <person name="Khijniak T.V."/>
            <person name="Zakharycheva A.P."/>
            <person name="Boueva O.V."/>
            <person name="Ariskina E.V."/>
            <person name="Hahnke R.L."/>
            <person name="Bunk B."/>
            <person name="Sproer C."/>
            <person name="Schumann P."/>
            <person name="Evtushenko L.I."/>
            <person name="Kublanov I.V."/>
        </authorList>
    </citation>
    <scope>NUCLEOTIDE SEQUENCE</scope>
    <source>
        <strain evidence="2">DSM 106290</strain>
    </source>
</reference>
<dbReference type="InterPro" id="IPR003776">
    <property type="entry name" value="YcaO-like_dom"/>
</dbReference>